<dbReference type="Gramene" id="KQK95864">
    <property type="protein sequence ID" value="KQK95864"/>
    <property type="gene ID" value="SETIT_027233mg"/>
</dbReference>
<dbReference type="AlphaFoldDB" id="K3ZKX7"/>
<dbReference type="EMBL" id="AGNK02005232">
    <property type="status" value="NOT_ANNOTATED_CDS"/>
    <property type="molecule type" value="Genomic_DNA"/>
</dbReference>
<proteinExistence type="predicted"/>
<evidence type="ECO:0000313" key="2">
    <source>
        <dbReference type="Proteomes" id="UP000004995"/>
    </source>
</evidence>
<protein>
    <submittedName>
        <fullName evidence="1">Uncharacterized protein</fullName>
    </submittedName>
</protein>
<dbReference type="Proteomes" id="UP000004995">
    <property type="component" value="Unassembled WGS sequence"/>
</dbReference>
<accession>K3ZKX7</accession>
<dbReference type="EnsemblPlants" id="KQK95864">
    <property type="protein sequence ID" value="KQK95864"/>
    <property type="gene ID" value="SETIT_027233mg"/>
</dbReference>
<dbReference type="HOGENOM" id="CLU_3000081_0_0_1"/>
<evidence type="ECO:0000313" key="1">
    <source>
        <dbReference type="EnsemblPlants" id="KQK95864"/>
    </source>
</evidence>
<name>K3ZKX7_SETIT</name>
<dbReference type="InParanoid" id="K3ZKX7"/>
<reference evidence="2" key="1">
    <citation type="journal article" date="2012" name="Nat. Biotechnol.">
        <title>Reference genome sequence of the model plant Setaria.</title>
        <authorList>
            <person name="Bennetzen J.L."/>
            <person name="Schmutz J."/>
            <person name="Wang H."/>
            <person name="Percifield R."/>
            <person name="Hawkins J."/>
            <person name="Pontaroli A.C."/>
            <person name="Estep M."/>
            <person name="Feng L."/>
            <person name="Vaughn J.N."/>
            <person name="Grimwood J."/>
            <person name="Jenkins J."/>
            <person name="Barry K."/>
            <person name="Lindquist E."/>
            <person name="Hellsten U."/>
            <person name="Deshpande S."/>
            <person name="Wang X."/>
            <person name="Wu X."/>
            <person name="Mitros T."/>
            <person name="Triplett J."/>
            <person name="Yang X."/>
            <person name="Ye C.Y."/>
            <person name="Mauro-Herrera M."/>
            <person name="Wang L."/>
            <person name="Li P."/>
            <person name="Sharma M."/>
            <person name="Sharma R."/>
            <person name="Ronald P.C."/>
            <person name="Panaud O."/>
            <person name="Kellogg E.A."/>
            <person name="Brutnell T.P."/>
            <person name="Doust A.N."/>
            <person name="Tuskan G.A."/>
            <person name="Rokhsar D."/>
            <person name="Devos K.M."/>
        </authorList>
    </citation>
    <scope>NUCLEOTIDE SEQUENCE [LARGE SCALE GENOMIC DNA]</scope>
    <source>
        <strain evidence="2">cv. Yugu1</strain>
    </source>
</reference>
<reference evidence="1" key="2">
    <citation type="submission" date="2018-08" db="UniProtKB">
        <authorList>
            <consortium name="EnsemblPlants"/>
        </authorList>
    </citation>
    <scope>IDENTIFICATION</scope>
    <source>
        <strain evidence="1">Yugu1</strain>
    </source>
</reference>
<sequence length="57" mass="6552">MMYTYSFGRCPITMACLQGTVLLQIPVQSMAIHVYKMNESHGLGCRYVEMMFVQLQT</sequence>
<organism evidence="1 2">
    <name type="scientific">Setaria italica</name>
    <name type="common">Foxtail millet</name>
    <name type="synonym">Panicum italicum</name>
    <dbReference type="NCBI Taxonomy" id="4555"/>
    <lineage>
        <taxon>Eukaryota</taxon>
        <taxon>Viridiplantae</taxon>
        <taxon>Streptophyta</taxon>
        <taxon>Embryophyta</taxon>
        <taxon>Tracheophyta</taxon>
        <taxon>Spermatophyta</taxon>
        <taxon>Magnoliopsida</taxon>
        <taxon>Liliopsida</taxon>
        <taxon>Poales</taxon>
        <taxon>Poaceae</taxon>
        <taxon>PACMAD clade</taxon>
        <taxon>Panicoideae</taxon>
        <taxon>Panicodae</taxon>
        <taxon>Paniceae</taxon>
        <taxon>Cenchrinae</taxon>
        <taxon>Setaria</taxon>
    </lineage>
</organism>
<keyword evidence="2" id="KW-1185">Reference proteome</keyword>